<reference evidence="15 16" key="1">
    <citation type="submission" date="2018-05" db="EMBL/GenBank/DDBJ databases">
        <title>Rhodoferax soyangensis sp.nov., isolated from an oligotrophic freshwater lake.</title>
        <authorList>
            <person name="Park M."/>
        </authorList>
    </citation>
    <scope>NUCLEOTIDE SEQUENCE [LARGE SCALE GENOMIC DNA]</scope>
    <source>
        <strain evidence="15 16">IMCC26218</strain>
    </source>
</reference>
<feature type="transmembrane region" description="Helical" evidence="13">
    <location>
        <begin position="178"/>
        <end position="199"/>
    </location>
</feature>
<feature type="transmembrane region" description="Helical" evidence="13">
    <location>
        <begin position="133"/>
        <end position="158"/>
    </location>
</feature>
<keyword evidence="8 12" id="KW-0653">Protein transport</keyword>
<sequence>MNETLGFAHFLEHTDAVARGVLAVLLLGSVVSWYLIVTKGIGLMRASRQSQRFLKVFWDAPNLEAVASELRSTGTPEPFSHLLHHGFTAVDHLSRRAGAPSLVDAGAPDEMLTRALRRAIEEDKARLEFGQTFLATVASSAPFVGLLGTVWGIYHALMAIGLSGQSSLDKVAGPVGEALIMTGIGLAVAIPAAIAYNSFARATRNTLTQLNSFAYDVHNFLATGIKGSPLRDDARATSDKVITLARASGVGVGMGAAAAGAV</sequence>
<comment type="subcellular location">
    <subcellularLocation>
        <location evidence="1">Cell inner membrane</location>
        <topology evidence="1">Multi-pass membrane protein</topology>
    </subcellularLocation>
    <subcellularLocation>
        <location evidence="12">Membrane</location>
        <topology evidence="12">Multi-pass membrane protein</topology>
    </subcellularLocation>
</comment>
<dbReference type="GO" id="GO:0017038">
    <property type="term" value="P:protein import"/>
    <property type="evidence" value="ECO:0007669"/>
    <property type="project" value="TreeGrafter"/>
</dbReference>
<dbReference type="OrthoDB" id="9805133at2"/>
<evidence type="ECO:0000256" key="10">
    <source>
        <dbReference type="ARBA" id="ARBA00023136"/>
    </source>
</evidence>
<comment type="function">
    <text evidence="11">Involved in the TonB-dependent energy-dependent transport of various receptor-bound substrates. Protects ExbD from proteolytic degradation and functionally stabilizes TonB.</text>
</comment>
<evidence type="ECO:0000256" key="11">
    <source>
        <dbReference type="ARBA" id="ARBA00024816"/>
    </source>
</evidence>
<evidence type="ECO:0000256" key="12">
    <source>
        <dbReference type="RuleBase" id="RU004057"/>
    </source>
</evidence>
<keyword evidence="16" id="KW-1185">Reference proteome</keyword>
<keyword evidence="7 13" id="KW-0812">Transmembrane</keyword>
<gene>
    <name evidence="15" type="ORF">DIC66_05285</name>
</gene>
<evidence type="ECO:0000256" key="1">
    <source>
        <dbReference type="ARBA" id="ARBA00004429"/>
    </source>
</evidence>
<dbReference type="PANTHER" id="PTHR30625">
    <property type="entry name" value="PROTEIN TOLQ"/>
    <property type="match status" value="1"/>
</dbReference>
<evidence type="ECO:0000256" key="6">
    <source>
        <dbReference type="ARBA" id="ARBA00022519"/>
    </source>
</evidence>
<accession>A0A3E1RH14</accession>
<evidence type="ECO:0000313" key="16">
    <source>
        <dbReference type="Proteomes" id="UP000260665"/>
    </source>
</evidence>
<evidence type="ECO:0000313" key="15">
    <source>
        <dbReference type="EMBL" id="RFO98312.1"/>
    </source>
</evidence>
<dbReference type="PANTHER" id="PTHR30625:SF14">
    <property type="entry name" value="BIOPOLYMER TRANSPORT PROTEIN EXBB"/>
    <property type="match status" value="1"/>
</dbReference>
<feature type="domain" description="MotA/TolQ/ExbB proton channel" evidence="14">
    <location>
        <begin position="102"/>
        <end position="210"/>
    </location>
</feature>
<feature type="transmembrane region" description="Helical" evidence="13">
    <location>
        <begin position="20"/>
        <end position="42"/>
    </location>
</feature>
<dbReference type="InterPro" id="IPR050790">
    <property type="entry name" value="ExbB/TolQ_transport"/>
</dbReference>
<dbReference type="GO" id="GO:0005886">
    <property type="term" value="C:plasma membrane"/>
    <property type="evidence" value="ECO:0007669"/>
    <property type="project" value="UniProtKB-SubCell"/>
</dbReference>
<proteinExistence type="inferred from homology"/>
<evidence type="ECO:0000256" key="7">
    <source>
        <dbReference type="ARBA" id="ARBA00022692"/>
    </source>
</evidence>
<dbReference type="Proteomes" id="UP000260665">
    <property type="component" value="Unassembled WGS sequence"/>
</dbReference>
<organism evidence="15 16">
    <name type="scientific">Rhodoferax lacus</name>
    <dbReference type="NCBI Taxonomy" id="2184758"/>
    <lineage>
        <taxon>Bacteria</taxon>
        <taxon>Pseudomonadati</taxon>
        <taxon>Pseudomonadota</taxon>
        <taxon>Betaproteobacteria</taxon>
        <taxon>Burkholderiales</taxon>
        <taxon>Comamonadaceae</taxon>
        <taxon>Rhodoferax</taxon>
    </lineage>
</organism>
<keyword evidence="6" id="KW-0997">Cell inner membrane</keyword>
<protein>
    <recommendedName>
        <fullName evidence="3">Biopolymer transport protein ExbB</fullName>
    </recommendedName>
</protein>
<name>A0A3E1RH14_9BURK</name>
<comment type="similarity">
    <text evidence="12">Belongs to the exbB/tolQ family.</text>
</comment>
<keyword evidence="10 13" id="KW-0472">Membrane</keyword>
<dbReference type="AlphaFoldDB" id="A0A3E1RH14"/>
<dbReference type="InterPro" id="IPR002898">
    <property type="entry name" value="MotA_ExbB_proton_chnl"/>
</dbReference>
<dbReference type="Pfam" id="PF01618">
    <property type="entry name" value="MotA_ExbB"/>
    <property type="match status" value="1"/>
</dbReference>
<keyword evidence="4 12" id="KW-0813">Transport</keyword>
<evidence type="ECO:0000256" key="5">
    <source>
        <dbReference type="ARBA" id="ARBA00022475"/>
    </source>
</evidence>
<comment type="caution">
    <text evidence="15">The sequence shown here is derived from an EMBL/GenBank/DDBJ whole genome shotgun (WGS) entry which is preliminary data.</text>
</comment>
<evidence type="ECO:0000256" key="13">
    <source>
        <dbReference type="SAM" id="Phobius"/>
    </source>
</evidence>
<evidence type="ECO:0000256" key="3">
    <source>
        <dbReference type="ARBA" id="ARBA00022093"/>
    </source>
</evidence>
<keyword evidence="9 13" id="KW-1133">Transmembrane helix</keyword>
<evidence type="ECO:0000259" key="14">
    <source>
        <dbReference type="Pfam" id="PF01618"/>
    </source>
</evidence>
<dbReference type="EMBL" id="QFZK01000002">
    <property type="protein sequence ID" value="RFO98312.1"/>
    <property type="molecule type" value="Genomic_DNA"/>
</dbReference>
<dbReference type="RefSeq" id="WP_117175107.1">
    <property type="nucleotide sequence ID" value="NZ_QFZK01000002.1"/>
</dbReference>
<comment type="subunit">
    <text evidence="2">The accessory proteins ExbB and ExbD seem to form a complex with TonB.</text>
</comment>
<evidence type="ECO:0000256" key="8">
    <source>
        <dbReference type="ARBA" id="ARBA00022927"/>
    </source>
</evidence>
<evidence type="ECO:0000256" key="2">
    <source>
        <dbReference type="ARBA" id="ARBA00011471"/>
    </source>
</evidence>
<keyword evidence="5" id="KW-1003">Cell membrane</keyword>
<evidence type="ECO:0000256" key="4">
    <source>
        <dbReference type="ARBA" id="ARBA00022448"/>
    </source>
</evidence>
<evidence type="ECO:0000256" key="9">
    <source>
        <dbReference type="ARBA" id="ARBA00022989"/>
    </source>
</evidence>